<keyword evidence="2 4" id="KW-0378">Hydrolase</keyword>
<accession>A0A916NKY8</accession>
<dbReference type="EMBL" id="CAJVAS010000001">
    <property type="protein sequence ID" value="CAG7597029.1"/>
    <property type="molecule type" value="Genomic_DNA"/>
</dbReference>
<dbReference type="PANTHER" id="PTHR43046:SF2">
    <property type="entry name" value="8-OXO-DGTP DIPHOSPHATASE-RELATED"/>
    <property type="match status" value="1"/>
</dbReference>
<organism evidence="4 5">
    <name type="scientific">Paenibacillus solanacearum</name>
    <dbReference type="NCBI Taxonomy" id="2048548"/>
    <lineage>
        <taxon>Bacteria</taxon>
        <taxon>Bacillati</taxon>
        <taxon>Bacillota</taxon>
        <taxon>Bacilli</taxon>
        <taxon>Bacillales</taxon>
        <taxon>Paenibacillaceae</taxon>
        <taxon>Paenibacillus</taxon>
    </lineage>
</organism>
<evidence type="ECO:0000259" key="3">
    <source>
        <dbReference type="PROSITE" id="PS51462"/>
    </source>
</evidence>
<comment type="caution">
    <text evidence="4">The sequence shown here is derived from an EMBL/GenBank/DDBJ whole genome shotgun (WGS) entry which is preliminary data.</text>
</comment>
<name>A0A916NKY8_9BACL</name>
<dbReference type="PROSITE" id="PS51462">
    <property type="entry name" value="NUDIX"/>
    <property type="match status" value="1"/>
</dbReference>
<dbReference type="InterPro" id="IPR020084">
    <property type="entry name" value="NUDIX_hydrolase_CS"/>
</dbReference>
<sequence length="154" mass="17321">MGYIEEIRALVGHRPLILVGAVVIVVDAEGRLLLQQRKHPYGVWGIPGGLMELGESVEDTARRELREETNLEAGALKLINVYSGPGQFIRAANGDEFYAVTTAFYTTEITGELIVDESEALNFEYFKPDQLPERIVKSHRRIVDEFMAGHYSRL</sequence>
<dbReference type="CDD" id="cd04677">
    <property type="entry name" value="NUDIX_Hydrolase"/>
    <property type="match status" value="1"/>
</dbReference>
<dbReference type="Proteomes" id="UP000693672">
    <property type="component" value="Unassembled WGS sequence"/>
</dbReference>
<dbReference type="EC" id="3.6.1.22" evidence="4"/>
<dbReference type="RefSeq" id="WP_218089947.1">
    <property type="nucleotide sequence ID" value="NZ_CAJVAS010000001.1"/>
</dbReference>
<dbReference type="GO" id="GO:0016787">
    <property type="term" value="F:hydrolase activity"/>
    <property type="evidence" value="ECO:0007669"/>
    <property type="project" value="UniProtKB-KW"/>
</dbReference>
<dbReference type="PANTHER" id="PTHR43046">
    <property type="entry name" value="GDP-MANNOSE MANNOSYL HYDROLASE"/>
    <property type="match status" value="1"/>
</dbReference>
<proteinExistence type="predicted"/>
<evidence type="ECO:0000313" key="5">
    <source>
        <dbReference type="Proteomes" id="UP000693672"/>
    </source>
</evidence>
<dbReference type="InterPro" id="IPR000086">
    <property type="entry name" value="NUDIX_hydrolase_dom"/>
</dbReference>
<protein>
    <submittedName>
        <fullName evidence="4">NADH pyrophosphatase</fullName>
        <ecNumber evidence="4">3.6.1.22</ecNumber>
    </submittedName>
</protein>
<feature type="domain" description="Nudix hydrolase" evidence="3">
    <location>
        <begin position="15"/>
        <end position="148"/>
    </location>
</feature>
<reference evidence="4" key="1">
    <citation type="submission" date="2021-06" db="EMBL/GenBank/DDBJ databases">
        <authorList>
            <person name="Criscuolo A."/>
        </authorList>
    </citation>
    <scope>NUCLEOTIDE SEQUENCE</scope>
    <source>
        <strain evidence="4">CIP111600</strain>
    </source>
</reference>
<evidence type="ECO:0000256" key="1">
    <source>
        <dbReference type="ARBA" id="ARBA00001946"/>
    </source>
</evidence>
<evidence type="ECO:0000256" key="2">
    <source>
        <dbReference type="ARBA" id="ARBA00022801"/>
    </source>
</evidence>
<dbReference type="PROSITE" id="PS00893">
    <property type="entry name" value="NUDIX_BOX"/>
    <property type="match status" value="1"/>
</dbReference>
<dbReference type="Pfam" id="PF00293">
    <property type="entry name" value="NUDIX"/>
    <property type="match status" value="1"/>
</dbReference>
<keyword evidence="5" id="KW-1185">Reference proteome</keyword>
<evidence type="ECO:0000313" key="4">
    <source>
        <dbReference type="EMBL" id="CAG7597029.1"/>
    </source>
</evidence>
<comment type="cofactor">
    <cofactor evidence="1">
        <name>Mg(2+)</name>
        <dbReference type="ChEBI" id="CHEBI:18420"/>
    </cofactor>
</comment>
<gene>
    <name evidence="4" type="primary">nudC_1</name>
    <name evidence="4" type="ORF">PAESOLCIP111_00112</name>
</gene>
<dbReference type="AlphaFoldDB" id="A0A916NKY8"/>